<dbReference type="Pfam" id="PF13333">
    <property type="entry name" value="rve_2"/>
    <property type="match status" value="1"/>
</dbReference>
<feature type="domain" description="Integrase catalytic" evidence="3">
    <location>
        <begin position="239"/>
        <end position="403"/>
    </location>
</feature>
<organism evidence="5 10">
    <name type="scientific">Myceligenerans salitolerans</name>
    <dbReference type="NCBI Taxonomy" id="1230528"/>
    <lineage>
        <taxon>Bacteria</taxon>
        <taxon>Bacillati</taxon>
        <taxon>Actinomycetota</taxon>
        <taxon>Actinomycetes</taxon>
        <taxon>Micrococcales</taxon>
        <taxon>Promicromonosporaceae</taxon>
        <taxon>Myceligenerans</taxon>
    </lineage>
</organism>
<dbReference type="EMBL" id="JAFMPK010000031">
    <property type="protein sequence ID" value="MBO0608987.1"/>
    <property type="molecule type" value="Genomic_DNA"/>
</dbReference>
<dbReference type="InterPro" id="IPR050900">
    <property type="entry name" value="Transposase_IS3/IS150/IS904"/>
</dbReference>
<keyword evidence="10" id="KW-1185">Reference proteome</keyword>
<reference evidence="10" key="3">
    <citation type="submission" date="2023-07" db="EMBL/GenBank/DDBJ databases">
        <title>Myceligenerans salitolerans sp. nov., a halotolerant actinomycete isolated from a salt lake in Xinjiang, China.</title>
        <authorList>
            <person name="Guan T."/>
        </authorList>
    </citation>
    <scope>NUCLEOTIDE SEQUENCE [LARGE SCALE GENOMIC DNA]</scope>
    <source>
        <strain evidence="4 10">XHU 5031</strain>
    </source>
</reference>
<sequence>MVRKFYPEEFKADAVELYSSTPGATIKEIAADLGVHEGTLSRWLQAAGVTSPTAAGRADDGGGSSGAGVPETAAEELERLRAEVKRLRADKSLLETEREILRKAAKYFGGRDDLVSRFQFVAEFHDTYGVKRLCEVLQIGRSSYYKWRDGADRRAERVAADADLAAKASAITAQFDGTYGSPRVTAELRDAGVVVNAKRVARVMREHGVVGVHLRKKVRTTVPAKDAPKVPDLLERDFTADAPNRKYVGDITYLPIGDGQFLYLATVIDCFNRRLVGWQIADHMRDTLVIEALDAAARERGSLAGAIFHSDNGRQYCSDDFLAAAGRHGLTLSRGAVGTSADNALAESFNAALKRETLQGERRWNGARECRKSVFRWVTRYNTRRRHSYCDYMSPIDFENTHLATTMPIAG</sequence>
<accession>A0ABS3I7N1</accession>
<comment type="function">
    <text evidence="1">Involved in the transposition of the insertion sequence.</text>
</comment>
<proteinExistence type="predicted"/>
<dbReference type="EMBL" id="JAFMPK010000032">
    <property type="protein sequence ID" value="MBO0608992.1"/>
    <property type="molecule type" value="Genomic_DNA"/>
</dbReference>
<feature type="region of interest" description="Disordered" evidence="2">
    <location>
        <begin position="52"/>
        <end position="72"/>
    </location>
</feature>
<dbReference type="EMBL" id="JAFMPK010000041">
    <property type="protein sequence ID" value="MBO0609422.1"/>
    <property type="molecule type" value="Genomic_DNA"/>
</dbReference>
<dbReference type="InterPro" id="IPR009057">
    <property type="entry name" value="Homeodomain-like_sf"/>
</dbReference>
<evidence type="ECO:0000256" key="2">
    <source>
        <dbReference type="SAM" id="MobiDB-lite"/>
    </source>
</evidence>
<dbReference type="SUPFAM" id="SSF53098">
    <property type="entry name" value="Ribonuclease H-like"/>
    <property type="match status" value="1"/>
</dbReference>
<dbReference type="EMBL" id="JAFMPK010000048">
    <property type="protein sequence ID" value="MBO0610921.1"/>
    <property type="molecule type" value="Genomic_DNA"/>
</dbReference>
<dbReference type="Proteomes" id="UP000664617">
    <property type="component" value="Unassembled WGS sequence"/>
</dbReference>
<evidence type="ECO:0000313" key="8">
    <source>
        <dbReference type="EMBL" id="MBO0610055.1"/>
    </source>
</evidence>
<dbReference type="Pfam" id="PF00665">
    <property type="entry name" value="rve"/>
    <property type="match status" value="1"/>
</dbReference>
<reference evidence="5" key="1">
    <citation type="submission" date="2021-03" db="EMBL/GenBank/DDBJ databases">
        <title>Myceligenerans salitolerans sp. nov., a halotolerant actinomycete isolated from a salt lake in Xinjiang, China.</title>
        <authorList>
            <person name="Guan T."/>
        </authorList>
    </citation>
    <scope>NUCLEOTIDE SEQUENCE</scope>
    <source>
        <strain evidence="5 10">XHU 5031</strain>
    </source>
</reference>
<evidence type="ECO:0000313" key="9">
    <source>
        <dbReference type="EMBL" id="MBO0610921.1"/>
    </source>
</evidence>
<dbReference type="InterPro" id="IPR036397">
    <property type="entry name" value="RNaseH_sf"/>
</dbReference>
<dbReference type="EMBL" id="JAFMPK010000047">
    <property type="protein sequence ID" value="MBO0610055.1"/>
    <property type="molecule type" value="Genomic_DNA"/>
</dbReference>
<dbReference type="Pfam" id="PF13276">
    <property type="entry name" value="HTH_21"/>
    <property type="match status" value="1"/>
</dbReference>
<name>A0ABS3I7N1_9MICO</name>
<evidence type="ECO:0000313" key="7">
    <source>
        <dbReference type="EMBL" id="MBO0609908.1"/>
    </source>
</evidence>
<gene>
    <name evidence="4" type="ORF">J0911_08070</name>
    <name evidence="5" type="ORF">J0911_08095</name>
    <name evidence="6" type="ORF">J0911_10315</name>
    <name evidence="7" type="ORF">J0911_12810</name>
    <name evidence="8" type="ORF">J0911_13565</name>
    <name evidence="9" type="ORF">J0911_18000</name>
</gene>
<reference evidence="5 10" key="2">
    <citation type="submission" date="2021-03" db="EMBL/GenBank/DDBJ databases">
        <authorList>
            <person name="Xin L."/>
        </authorList>
    </citation>
    <scope>NUCLEOTIDE SEQUENCE [LARGE SCALE GENOMIC DNA]</scope>
    <source>
        <strain evidence="5 10">XHU 5031</strain>
    </source>
</reference>
<dbReference type="EMBL" id="JAFMPK010000045">
    <property type="protein sequence ID" value="MBO0609908.1"/>
    <property type="molecule type" value="Genomic_DNA"/>
</dbReference>
<protein>
    <submittedName>
        <fullName evidence="5">IS3 family transposase</fullName>
    </submittedName>
</protein>
<dbReference type="SUPFAM" id="SSF46689">
    <property type="entry name" value="Homeodomain-like"/>
    <property type="match status" value="1"/>
</dbReference>
<dbReference type="InterPro" id="IPR001584">
    <property type="entry name" value="Integrase_cat-core"/>
</dbReference>
<comment type="caution">
    <text evidence="5">The sequence shown here is derived from an EMBL/GenBank/DDBJ whole genome shotgun (WGS) entry which is preliminary data.</text>
</comment>
<dbReference type="Gene3D" id="3.30.420.10">
    <property type="entry name" value="Ribonuclease H-like superfamily/Ribonuclease H"/>
    <property type="match status" value="1"/>
</dbReference>
<evidence type="ECO:0000256" key="1">
    <source>
        <dbReference type="ARBA" id="ARBA00002286"/>
    </source>
</evidence>
<dbReference type="Pfam" id="PF01527">
    <property type="entry name" value="HTH_Tnp_1"/>
    <property type="match status" value="1"/>
</dbReference>
<dbReference type="PANTHER" id="PTHR46889:SF4">
    <property type="entry name" value="TRANSPOSASE INSO FOR INSERTION SEQUENCE ELEMENT IS911B-RELATED"/>
    <property type="match status" value="1"/>
</dbReference>
<dbReference type="PANTHER" id="PTHR46889">
    <property type="entry name" value="TRANSPOSASE INSF FOR INSERTION SEQUENCE IS3B-RELATED"/>
    <property type="match status" value="1"/>
</dbReference>
<dbReference type="InterPro" id="IPR012337">
    <property type="entry name" value="RNaseH-like_sf"/>
</dbReference>
<dbReference type="Gene3D" id="1.10.10.60">
    <property type="entry name" value="Homeodomain-like"/>
    <property type="match status" value="1"/>
</dbReference>
<dbReference type="NCBIfam" id="NF033516">
    <property type="entry name" value="transpos_IS3"/>
    <property type="match status" value="1"/>
</dbReference>
<dbReference type="PROSITE" id="PS50994">
    <property type="entry name" value="INTEGRASE"/>
    <property type="match status" value="1"/>
</dbReference>
<dbReference type="InterPro" id="IPR048020">
    <property type="entry name" value="Transpos_IS3"/>
</dbReference>
<evidence type="ECO:0000313" key="4">
    <source>
        <dbReference type="EMBL" id="MBO0608987.1"/>
    </source>
</evidence>
<evidence type="ECO:0000313" key="10">
    <source>
        <dbReference type="Proteomes" id="UP000664617"/>
    </source>
</evidence>
<evidence type="ECO:0000313" key="6">
    <source>
        <dbReference type="EMBL" id="MBO0609422.1"/>
    </source>
</evidence>
<dbReference type="InterPro" id="IPR002514">
    <property type="entry name" value="Transposase_8"/>
</dbReference>
<evidence type="ECO:0000313" key="5">
    <source>
        <dbReference type="EMBL" id="MBO0608992.1"/>
    </source>
</evidence>
<dbReference type="InterPro" id="IPR025948">
    <property type="entry name" value="HTH-like_dom"/>
</dbReference>
<evidence type="ECO:0000259" key="3">
    <source>
        <dbReference type="PROSITE" id="PS50994"/>
    </source>
</evidence>